<dbReference type="EMBL" id="UZAI01017283">
    <property type="protein sequence ID" value="VDP22898.1"/>
    <property type="molecule type" value="Genomic_DNA"/>
</dbReference>
<evidence type="ECO:0000313" key="2">
    <source>
        <dbReference type="Proteomes" id="UP000277204"/>
    </source>
</evidence>
<organism evidence="1 2">
    <name type="scientific">Schistosoma margrebowiei</name>
    <dbReference type="NCBI Taxonomy" id="48269"/>
    <lineage>
        <taxon>Eukaryota</taxon>
        <taxon>Metazoa</taxon>
        <taxon>Spiralia</taxon>
        <taxon>Lophotrochozoa</taxon>
        <taxon>Platyhelminthes</taxon>
        <taxon>Trematoda</taxon>
        <taxon>Digenea</taxon>
        <taxon>Strigeidida</taxon>
        <taxon>Schistosomatoidea</taxon>
        <taxon>Schistosomatidae</taxon>
        <taxon>Schistosoma</taxon>
    </lineage>
</organism>
<name>A0A3P8CNT9_9TREM</name>
<keyword evidence="2" id="KW-1185">Reference proteome</keyword>
<accession>A0A3P8CNT9</accession>
<dbReference type="AlphaFoldDB" id="A0A3P8CNT9"/>
<proteinExistence type="predicted"/>
<gene>
    <name evidence="1" type="ORF">SMRZ_LOCUS17076</name>
</gene>
<evidence type="ECO:0000313" key="1">
    <source>
        <dbReference type="EMBL" id="VDP22898.1"/>
    </source>
</evidence>
<reference evidence="1 2" key="1">
    <citation type="submission" date="2018-11" db="EMBL/GenBank/DDBJ databases">
        <authorList>
            <consortium name="Pathogen Informatics"/>
        </authorList>
    </citation>
    <scope>NUCLEOTIDE SEQUENCE [LARGE SCALE GENOMIC DNA]</scope>
    <source>
        <strain evidence="1 2">Zambia</strain>
    </source>
</reference>
<dbReference type="Proteomes" id="UP000277204">
    <property type="component" value="Unassembled WGS sequence"/>
</dbReference>
<protein>
    <submittedName>
        <fullName evidence="1">Uncharacterized protein</fullName>
    </submittedName>
</protein>
<sequence>MLFDKLIRNSLDQIMLILHTYDYLCQTMYMLYDKVKIY</sequence>